<feature type="domain" description="Macro" evidence="1">
    <location>
        <begin position="1"/>
        <end position="168"/>
    </location>
</feature>
<sequence length="168" mass="18101">MSVVYKVGDLIKAAQDGEVNVIAHGCNCYCTMGSGIAPLIKKAFPGAYASDLKTKKGDLEKKGTLSWACEGEVVIANLYSQGGYWGRNEGIRDLDYDALYDALVRFAGLAKSVRGNEVKIGLPKIGAGLAKGDWDIIEMMIKKTLIGMDVTIYVLDAKEIPFGETVIC</sequence>
<dbReference type="Proteomes" id="UP000433183">
    <property type="component" value="Segment"/>
</dbReference>
<dbReference type="PANTHER" id="PTHR12521:SF0">
    <property type="entry name" value="ADP-RIBOSE GLYCOHYDROLASE OARD1"/>
    <property type="match status" value="1"/>
</dbReference>
<proteinExistence type="predicted"/>
<dbReference type="InterPro" id="IPR050892">
    <property type="entry name" value="ADP-ribose_metab_enzymes"/>
</dbReference>
<organism evidence="2 3">
    <name type="scientific">Erwinia phage Hena1</name>
    <dbReference type="NCBI Taxonomy" id="2678601"/>
    <lineage>
        <taxon>Viruses</taxon>
        <taxon>Duplodnaviria</taxon>
        <taxon>Heunggongvirae</taxon>
        <taxon>Uroviricota</taxon>
        <taxon>Caudoviricetes</taxon>
        <taxon>Vequintavirinae</taxon>
        <taxon>Henunavirus</taxon>
        <taxon>Henunavirus hena1</taxon>
    </lineage>
</organism>
<dbReference type="PROSITE" id="PS51154">
    <property type="entry name" value="MACRO"/>
    <property type="match status" value="1"/>
</dbReference>
<evidence type="ECO:0000259" key="1">
    <source>
        <dbReference type="PROSITE" id="PS51154"/>
    </source>
</evidence>
<reference evidence="2 3" key="1">
    <citation type="submission" date="2019-11" db="EMBL/GenBank/DDBJ databases">
        <title>Characterization of a new Erwinia amylovora bacteriophage.</title>
        <authorList>
            <person name="Valentovich L.N."/>
            <person name="Akhremchuk A.E."/>
            <person name="Besarab N.V."/>
            <person name="Lagonenko A.L."/>
        </authorList>
    </citation>
    <scope>NUCLEOTIDE SEQUENCE [LARGE SCALE GENOMIC DNA]</scope>
</reference>
<dbReference type="PANTHER" id="PTHR12521">
    <property type="entry name" value="PROTEIN C6ORF130"/>
    <property type="match status" value="1"/>
</dbReference>
<keyword evidence="3" id="KW-1185">Reference proteome</keyword>
<dbReference type="SUPFAM" id="SSF52949">
    <property type="entry name" value="Macro domain-like"/>
    <property type="match status" value="1"/>
</dbReference>
<dbReference type="GO" id="GO:0140291">
    <property type="term" value="P:peptidyl-glutamate ADP-deribosylation"/>
    <property type="evidence" value="ECO:0007669"/>
    <property type="project" value="TreeGrafter"/>
</dbReference>
<evidence type="ECO:0000313" key="2">
    <source>
        <dbReference type="EMBL" id="QGZ16368.1"/>
    </source>
</evidence>
<dbReference type="EMBL" id="MN732867">
    <property type="protein sequence ID" value="QGZ16368.1"/>
    <property type="molecule type" value="Genomic_DNA"/>
</dbReference>
<dbReference type="InterPro" id="IPR002589">
    <property type="entry name" value="Macro_dom"/>
</dbReference>
<gene>
    <name evidence="2" type="ORF">Hena1_02180</name>
</gene>
<evidence type="ECO:0000313" key="3">
    <source>
        <dbReference type="Proteomes" id="UP000433183"/>
    </source>
</evidence>
<accession>A0A6B9J6E3</accession>
<dbReference type="Gene3D" id="3.40.220.10">
    <property type="entry name" value="Leucine Aminopeptidase, subunit E, domain 1"/>
    <property type="match status" value="1"/>
</dbReference>
<protein>
    <recommendedName>
        <fullName evidence="1">Macro domain-containing protein</fullName>
    </recommendedName>
</protein>
<name>A0A6B9J6E3_9CAUD</name>
<dbReference type="InterPro" id="IPR043472">
    <property type="entry name" value="Macro_dom-like"/>
</dbReference>